<dbReference type="RefSeq" id="WP_219873204.1">
    <property type="nucleotide sequence ID" value="NZ_JAHZIJ010000009.1"/>
</dbReference>
<organism evidence="1 2">
    <name type="scientific">Paenibacillus oenotherae</name>
    <dbReference type="NCBI Taxonomy" id="1435645"/>
    <lineage>
        <taxon>Bacteria</taxon>
        <taxon>Bacillati</taxon>
        <taxon>Bacillota</taxon>
        <taxon>Bacilli</taxon>
        <taxon>Bacillales</taxon>
        <taxon>Paenibacillaceae</taxon>
        <taxon>Paenibacillus</taxon>
    </lineage>
</organism>
<evidence type="ECO:0008006" key="3">
    <source>
        <dbReference type="Google" id="ProtNLM"/>
    </source>
</evidence>
<reference evidence="1 2" key="1">
    <citation type="submission" date="2021-07" db="EMBL/GenBank/DDBJ databases">
        <title>Paenibacillus radiodurans sp. nov., isolated from the southeastern edge of Tengger Desert.</title>
        <authorList>
            <person name="Zhang G."/>
        </authorList>
    </citation>
    <scope>NUCLEOTIDE SEQUENCE [LARGE SCALE GENOMIC DNA]</scope>
    <source>
        <strain evidence="1 2">DT7-4</strain>
    </source>
</reference>
<evidence type="ECO:0000313" key="2">
    <source>
        <dbReference type="Proteomes" id="UP000812277"/>
    </source>
</evidence>
<gene>
    <name evidence="1" type="ORF">K0T92_14575</name>
</gene>
<sequence length="56" mass="6580">MAGRPPKADKKIREAIYFEPPLLEWLQQRADKQKTTVSVIVNLITEEMIKREQPED</sequence>
<dbReference type="Proteomes" id="UP000812277">
    <property type="component" value="Unassembled WGS sequence"/>
</dbReference>
<protein>
    <recommendedName>
        <fullName evidence="3">CopG-like ribbon-helix-helix domain-containing protein</fullName>
    </recommendedName>
</protein>
<accession>A0ABS7D7P1</accession>
<name>A0ABS7D7P1_9BACL</name>
<evidence type="ECO:0000313" key="1">
    <source>
        <dbReference type="EMBL" id="MBW7475968.1"/>
    </source>
</evidence>
<keyword evidence="2" id="KW-1185">Reference proteome</keyword>
<dbReference type="EMBL" id="JAHZIJ010000009">
    <property type="protein sequence ID" value="MBW7475968.1"/>
    <property type="molecule type" value="Genomic_DNA"/>
</dbReference>
<proteinExistence type="predicted"/>
<comment type="caution">
    <text evidence="1">The sequence shown here is derived from an EMBL/GenBank/DDBJ whole genome shotgun (WGS) entry which is preliminary data.</text>
</comment>